<keyword evidence="2" id="KW-1185">Reference proteome</keyword>
<evidence type="ECO:0000313" key="2">
    <source>
        <dbReference type="Proteomes" id="UP000504640"/>
    </source>
</evidence>
<proteinExistence type="predicted"/>
<sequence>MQINFRLGSPPPPGSAPVRCNPRLPRTPCVVSGPGHAPFPDSRCQSQGGGGRACGGAGRRRQRQRPGPGGVRNVGKSRLLHLPRGFGSQSAELSHSTDCLALEAENIYCLARWRGSLWTPLLRGLRPSHQSVPVSDGPRITSSLDSKEVALSACLLLDLCRRQPQVNQEPLDPGAPDATSSKALDLSVLLCNGCPHLLVLTWPSGGA</sequence>
<evidence type="ECO:0000313" key="3">
    <source>
        <dbReference type="RefSeq" id="XP_032121635.1"/>
    </source>
</evidence>
<reference evidence="3" key="1">
    <citation type="submission" date="2025-08" db="UniProtKB">
        <authorList>
            <consortium name="RefSeq"/>
        </authorList>
    </citation>
    <scope>IDENTIFICATION</scope>
    <source>
        <tissue evidence="3">Blood</tissue>
    </source>
</reference>
<protein>
    <submittedName>
        <fullName evidence="3">Uncharacterized protein LOC116541517 isoform X1</fullName>
    </submittedName>
</protein>
<gene>
    <name evidence="3" type="primary">LOC116541517</name>
</gene>
<evidence type="ECO:0000256" key="1">
    <source>
        <dbReference type="SAM" id="MobiDB-lite"/>
    </source>
</evidence>
<feature type="region of interest" description="Disordered" evidence="1">
    <location>
        <begin position="1"/>
        <end position="21"/>
    </location>
</feature>
<organism evidence="2 3">
    <name type="scientific">Sapajus apella</name>
    <name type="common">Brown-capped capuchin</name>
    <name type="synonym">Cebus apella</name>
    <dbReference type="NCBI Taxonomy" id="9515"/>
    <lineage>
        <taxon>Eukaryota</taxon>
        <taxon>Metazoa</taxon>
        <taxon>Chordata</taxon>
        <taxon>Craniata</taxon>
        <taxon>Vertebrata</taxon>
        <taxon>Euteleostomi</taxon>
        <taxon>Mammalia</taxon>
        <taxon>Eutheria</taxon>
        <taxon>Euarchontoglires</taxon>
        <taxon>Primates</taxon>
        <taxon>Haplorrhini</taxon>
        <taxon>Platyrrhini</taxon>
        <taxon>Cebidae</taxon>
        <taxon>Cebinae</taxon>
        <taxon>Sapajus</taxon>
    </lineage>
</organism>
<feature type="region of interest" description="Disordered" evidence="1">
    <location>
        <begin position="39"/>
        <end position="75"/>
    </location>
</feature>
<feature type="compositionally biased region" description="Gly residues" evidence="1">
    <location>
        <begin position="47"/>
        <end position="57"/>
    </location>
</feature>
<name>A0A6J3GV19_SAPAP</name>
<dbReference type="Proteomes" id="UP000504640">
    <property type="component" value="Unplaced"/>
</dbReference>
<dbReference type="AlphaFoldDB" id="A0A6J3GV19"/>
<dbReference type="GeneID" id="116541517"/>
<dbReference type="RefSeq" id="XP_032121635.1">
    <property type="nucleotide sequence ID" value="XM_032265744.1"/>
</dbReference>
<accession>A0A6J3GV19</accession>